<organism evidence="1 2">
    <name type="scientific">Elysia crispata</name>
    <name type="common">lettuce slug</name>
    <dbReference type="NCBI Taxonomy" id="231223"/>
    <lineage>
        <taxon>Eukaryota</taxon>
        <taxon>Metazoa</taxon>
        <taxon>Spiralia</taxon>
        <taxon>Lophotrochozoa</taxon>
        <taxon>Mollusca</taxon>
        <taxon>Gastropoda</taxon>
        <taxon>Heterobranchia</taxon>
        <taxon>Euthyneura</taxon>
        <taxon>Panpulmonata</taxon>
        <taxon>Sacoglossa</taxon>
        <taxon>Placobranchoidea</taxon>
        <taxon>Plakobranchidae</taxon>
        <taxon>Elysia</taxon>
    </lineage>
</organism>
<evidence type="ECO:0000313" key="1">
    <source>
        <dbReference type="EMBL" id="KAK3785254.1"/>
    </source>
</evidence>
<dbReference type="AlphaFoldDB" id="A0AAE1ACB2"/>
<gene>
    <name evidence="1" type="ORF">RRG08_036790</name>
</gene>
<accession>A0AAE1ACB2</accession>
<comment type="caution">
    <text evidence="1">The sequence shown here is derived from an EMBL/GenBank/DDBJ whole genome shotgun (WGS) entry which is preliminary data.</text>
</comment>
<dbReference type="EMBL" id="JAWDGP010002150">
    <property type="protein sequence ID" value="KAK3785254.1"/>
    <property type="molecule type" value="Genomic_DNA"/>
</dbReference>
<proteinExistence type="predicted"/>
<dbReference type="Proteomes" id="UP001283361">
    <property type="component" value="Unassembled WGS sequence"/>
</dbReference>
<keyword evidence="2" id="KW-1185">Reference proteome</keyword>
<reference evidence="1" key="1">
    <citation type="journal article" date="2023" name="G3 (Bethesda)">
        <title>A reference genome for the long-term kleptoplast-retaining sea slug Elysia crispata morphotype clarki.</title>
        <authorList>
            <person name="Eastman K.E."/>
            <person name="Pendleton A.L."/>
            <person name="Shaikh M.A."/>
            <person name="Suttiyut T."/>
            <person name="Ogas R."/>
            <person name="Tomko P."/>
            <person name="Gavelis G."/>
            <person name="Widhalm J.R."/>
            <person name="Wisecaver J.H."/>
        </authorList>
    </citation>
    <scope>NUCLEOTIDE SEQUENCE</scope>
    <source>
        <strain evidence="1">ECLA1</strain>
    </source>
</reference>
<sequence length="173" mass="18616">MSTIIFMKSPALDVEVNVMINAKKSQAVVAPVLTHLARQLWLQCPLTWPGSCGSSAHSLGQAVVAPVPTHLARQLWFQCPLTWPGSCDSSAHFTWPGKCGSSAHSLGQAVVAPVPTHLACRHRPQSQHALSSSTSSGQIIFPGVSNSVALTATWPNRFKDFMETAHTLGFRHN</sequence>
<name>A0AAE1ACB2_9GAST</name>
<evidence type="ECO:0000313" key="2">
    <source>
        <dbReference type="Proteomes" id="UP001283361"/>
    </source>
</evidence>
<protein>
    <submittedName>
        <fullName evidence="1">Uncharacterized protein</fullName>
    </submittedName>
</protein>